<organism evidence="2 3">
    <name type="scientific">Saccharopolyspora rectivirgula</name>
    <dbReference type="NCBI Taxonomy" id="28042"/>
    <lineage>
        <taxon>Bacteria</taxon>
        <taxon>Bacillati</taxon>
        <taxon>Actinomycetota</taxon>
        <taxon>Actinomycetes</taxon>
        <taxon>Pseudonocardiales</taxon>
        <taxon>Pseudonocardiaceae</taxon>
        <taxon>Saccharopolyspora</taxon>
    </lineage>
</organism>
<keyword evidence="3" id="KW-1185">Reference proteome</keyword>
<reference evidence="2 3" key="1">
    <citation type="submission" date="2014-06" db="EMBL/GenBank/DDBJ databases">
        <title>Saccharopolyspora rectivirgula DSM-43113 Genome sequencing.</title>
        <authorList>
            <person name="Barrera C."/>
            <person name="Millon L."/>
            <person name="Rognon B."/>
            <person name="Zaugg C."/>
            <person name="Monod M."/>
        </authorList>
    </citation>
    <scope>NUCLEOTIDE SEQUENCE [LARGE SCALE GENOMIC DNA]</scope>
    <source>
        <strain evidence="2 3">DSM 43113</strain>
    </source>
</reference>
<comment type="caution">
    <text evidence="2">The sequence shown here is derived from an EMBL/GenBank/DDBJ whole genome shotgun (WGS) entry which is preliminary data.</text>
</comment>
<proteinExistence type="predicted"/>
<evidence type="ECO:0000259" key="1">
    <source>
        <dbReference type="Pfam" id="PF03551"/>
    </source>
</evidence>
<dbReference type="RefSeq" id="WP_029722156.1">
    <property type="nucleotide sequence ID" value="NZ_JAJUIW010000036.1"/>
</dbReference>
<dbReference type="Gene3D" id="1.10.10.10">
    <property type="entry name" value="Winged helix-like DNA-binding domain superfamily/Winged helix DNA-binding domain"/>
    <property type="match status" value="1"/>
</dbReference>
<dbReference type="SUPFAM" id="SSF46785">
    <property type="entry name" value="Winged helix' DNA-binding domain"/>
    <property type="match status" value="1"/>
</dbReference>
<accession>A0A073B7S8</accession>
<protein>
    <submittedName>
        <fullName evidence="2">PadR family transcriptional regulator</fullName>
    </submittedName>
</protein>
<dbReference type="PANTHER" id="PTHR33169">
    <property type="entry name" value="PADR-FAMILY TRANSCRIPTIONAL REGULATOR"/>
    <property type="match status" value="1"/>
</dbReference>
<evidence type="ECO:0000313" key="2">
    <source>
        <dbReference type="EMBL" id="KEI43739.1"/>
    </source>
</evidence>
<name>A0A073B7S8_9PSEU</name>
<dbReference type="InterPro" id="IPR036388">
    <property type="entry name" value="WH-like_DNA-bd_sf"/>
</dbReference>
<dbReference type="OrthoDB" id="2374094at2"/>
<dbReference type="Pfam" id="PF03551">
    <property type="entry name" value="PadR"/>
    <property type="match status" value="1"/>
</dbReference>
<dbReference type="EMBL" id="JNVU01000035">
    <property type="protein sequence ID" value="KEI43739.1"/>
    <property type="molecule type" value="Genomic_DNA"/>
</dbReference>
<dbReference type="AlphaFoldDB" id="A0A073B7S8"/>
<feature type="domain" description="Transcription regulator PadR N-terminal" evidence="1">
    <location>
        <begin position="6"/>
        <end position="81"/>
    </location>
</feature>
<dbReference type="InterPro" id="IPR005149">
    <property type="entry name" value="Tscrpt_reg_PadR_N"/>
</dbReference>
<dbReference type="InterPro" id="IPR036390">
    <property type="entry name" value="WH_DNA-bd_sf"/>
</dbReference>
<sequence length="187" mass="22120">MLELAVLGLLHETPMHGYELRKQLHETLGSFRTLSWGTVYPTLRRLLNRGLIEESPQHGHTWNRRTKRVYQITTAGRERFTELVTDCQPQSCDDKTFGVHVAFFSRTPAETRLRILENRRRRVEERRERIRALLTRAGDRLDRYILELNRLRLKHSEQEVRWLNEFIEHERAQLPTGADAQPNASGR</sequence>
<evidence type="ECO:0000313" key="3">
    <source>
        <dbReference type="Proteomes" id="UP000031419"/>
    </source>
</evidence>
<gene>
    <name evidence="2" type="ORF">GU90_14070</name>
</gene>
<dbReference type="PANTHER" id="PTHR33169:SF26">
    <property type="entry name" value="CONSERVED PROTEIN"/>
    <property type="match status" value="1"/>
</dbReference>
<dbReference type="STRING" id="28042.GU90_14070"/>
<dbReference type="InterPro" id="IPR052509">
    <property type="entry name" value="Metal_resp_DNA-bind_regulator"/>
</dbReference>
<dbReference type="Proteomes" id="UP000031419">
    <property type="component" value="Unassembled WGS sequence"/>
</dbReference>
<dbReference type="eggNOG" id="COG1695">
    <property type="taxonomic scope" value="Bacteria"/>
</dbReference>